<evidence type="ECO:0000256" key="2">
    <source>
        <dbReference type="ARBA" id="ARBA00006180"/>
    </source>
</evidence>
<feature type="binding site" description="axial binding residue" evidence="19">
    <location>
        <position position="1091"/>
    </location>
    <ligand>
        <name>heme b</name>
        <dbReference type="ChEBI" id="CHEBI:60344"/>
    </ligand>
    <ligandPart>
        <name>Fe</name>
        <dbReference type="ChEBI" id="CHEBI:18248"/>
    </ligandPart>
</feature>
<dbReference type="InterPro" id="IPR000823">
    <property type="entry name" value="Peroxidase_pln"/>
</dbReference>
<dbReference type="CDD" id="cd00693">
    <property type="entry name" value="secretory_peroxidase"/>
    <property type="match status" value="1"/>
</dbReference>
<evidence type="ECO:0000313" key="24">
    <source>
        <dbReference type="EMBL" id="KAG6415116.1"/>
    </source>
</evidence>
<reference evidence="24" key="2">
    <citation type="submission" date="2020-08" db="EMBL/GenBank/DDBJ databases">
        <title>Plant Genome Project.</title>
        <authorList>
            <person name="Zhang R.-G."/>
        </authorList>
    </citation>
    <scope>NUCLEOTIDE SEQUENCE</scope>
    <source>
        <strain evidence="24">Huo1</strain>
        <tissue evidence="24">Leaf</tissue>
    </source>
</reference>
<dbReference type="GO" id="GO:0019903">
    <property type="term" value="F:protein phosphatase binding"/>
    <property type="evidence" value="ECO:0007669"/>
    <property type="project" value="InterPro"/>
</dbReference>
<keyword evidence="9" id="KW-0732">Signal</keyword>
<evidence type="ECO:0000256" key="14">
    <source>
        <dbReference type="ARBA" id="ARBA00023180"/>
    </source>
</evidence>
<dbReference type="GO" id="GO:0019888">
    <property type="term" value="F:protein phosphatase regulator activity"/>
    <property type="evidence" value="ECO:0007669"/>
    <property type="project" value="TreeGrafter"/>
</dbReference>
<dbReference type="GO" id="GO:0020037">
    <property type="term" value="F:heme binding"/>
    <property type="evidence" value="ECO:0007669"/>
    <property type="project" value="InterPro"/>
</dbReference>
<feature type="binding site" evidence="18">
    <location>
        <position position="1061"/>
    </location>
    <ligand>
        <name>substrate</name>
    </ligand>
</feature>
<feature type="binding site" evidence="19">
    <location>
        <position position="976"/>
    </location>
    <ligand>
        <name>Ca(2+)</name>
        <dbReference type="ChEBI" id="CHEBI:29108"/>
        <label>1</label>
    </ligand>
</feature>
<name>A0A8X8XJF6_SALSN</name>
<feature type="binding site" evidence="19">
    <location>
        <position position="969"/>
    </location>
    <ligand>
        <name>Ca(2+)</name>
        <dbReference type="ChEBI" id="CHEBI:29108"/>
        <label>1</label>
    </ligand>
</feature>
<feature type="disulfide bond" evidence="21">
    <location>
        <begin position="1098"/>
        <end position="1130"/>
    </location>
</feature>
<dbReference type="EMBL" id="PNBA02000008">
    <property type="protein sequence ID" value="KAG6415116.1"/>
    <property type="molecule type" value="Genomic_DNA"/>
</dbReference>
<keyword evidence="16" id="KW-0376">Hydrogen peroxide</keyword>
<comment type="similarity">
    <text evidence="3">Belongs to the peroxidase family. Ascorbate peroxidase subfamily.</text>
</comment>
<feature type="compositionally biased region" description="Low complexity" evidence="22">
    <location>
        <begin position="692"/>
        <end position="709"/>
    </location>
</feature>
<evidence type="ECO:0000256" key="3">
    <source>
        <dbReference type="ARBA" id="ARBA00006873"/>
    </source>
</evidence>
<evidence type="ECO:0000259" key="23">
    <source>
        <dbReference type="PROSITE" id="PS50873"/>
    </source>
</evidence>
<evidence type="ECO:0000256" key="1">
    <source>
        <dbReference type="ARBA" id="ARBA00000189"/>
    </source>
</evidence>
<dbReference type="PRINTS" id="PR00458">
    <property type="entry name" value="PEROXIDASE"/>
</dbReference>
<sequence length="1225" mass="134191">MNYLFSFFCLSSCSPSPLLRLLPSDGHFPACLCVDNMFWKHAALSTSSPVGLEDGICVLKKLYANAECSKNSSLLSKVESVLDKENFTLEELLDEEEIIQECKALNSRLINFLRDRAQVEQLVRYIVEESPEDADSKRTFKFPFVACEIFTCEIDVILKTLVEEEELMHLLFSFLEPNRPHSALLAGYFSKVAVCLMAHQEVLQQLVDLIGITSIMEVLVRLVSADDHLYPSSLDIVQWLTDSNLLEMIVDKLNTLNPPEVHANAAEALCSITRNAPSPLATKLSSPSFVARIFGHALEDSQSKSALVHSLSVCISLLDPKRSLPSPLMYSFRGQHACESPINADPDTVCAMLPKLGELLMLLNVTSDENILPTTYGELKPPLGKHRLKIVEFLAVLLKTGSGVAEKELVVSGTIQRVIDLFFEYPYNNALHHHVESIIYSCLENKNDVIVDHLLVDCNLVGKILNIEKTPTLSGTHNQPTSPAPGKWAPRAGYFGHLTRISNKLIHLGNTDDRILKHLQENNEWSEWQSTILHERNVVENVYRWACGRPTALQDRTRDSDDEDVQDRDYDVAAIANNLSQAFRYSIYDNDDNEGHGSFDRDDEVYFDDESAEVVISSLRLGDDQGSLFTNSNWFAFQDDRNGGDVPMNTSSSDMMDDINLNGITNGGNSSSDDEVMVGEDEEMTESRSSPNGSSSFQANGFNGFGANNSRDDGDSVTMTEKTGASNDLGFFRFESPDNDDPFGDRPIPEWVAWGEGSDFQVGGSGVNPFDDHKNITENVMNSVEDSGASVYPTSSGEPVPNGISPINVCDGLAKTTSSQKSVPSLFEEDVEFVGVEMEGTEKAMEQALKEGIVGEAGPLKRNTSPKKPEKEDVDDGAGMKEFNDANYWRVDQEVAVLEFSGLQVSRLSSDDAILIGHICCAFSNNALSSDFYSRSCPNLLNIVRREVRNAIKNEMRMAASLLRLHFHDCFVNGCDGSVLLDGSEGEKFALPNLNSARGYEVIDTIKSAVETACRGVVSCADILTIAARDSVVLSGGPTWKVLLGRRDGVFANQTAANDLPSPFESLDSIISKFDALGLNITDVVALSGGHTIGLTKCALFSDRLSNFSGSGAPDPTLDSILIPELQSACPANSDGNNTVALDNRSRDLFDRNYFGNLLKGRGILQSDQVLVANDSATKAIAQLYSNNSAVFFCDFANAMIKMGNIAPLTGGDGEIRSNCRVVNS</sequence>
<dbReference type="FunFam" id="1.10.420.10:FF:000010">
    <property type="entry name" value="Peroxidase"/>
    <property type="match status" value="1"/>
</dbReference>
<evidence type="ECO:0000256" key="10">
    <source>
        <dbReference type="ARBA" id="ARBA00022837"/>
    </source>
</evidence>
<evidence type="ECO:0000256" key="18">
    <source>
        <dbReference type="PIRSR" id="PIRSR600823-2"/>
    </source>
</evidence>
<evidence type="ECO:0000256" key="8">
    <source>
        <dbReference type="ARBA" id="ARBA00022723"/>
    </source>
</evidence>
<dbReference type="InterPro" id="IPR002016">
    <property type="entry name" value="Haem_peroxidase"/>
</dbReference>
<protein>
    <recommendedName>
        <fullName evidence="4">peroxidase</fullName>
        <ecNumber evidence="4">1.11.1.7</ecNumber>
    </recommendedName>
</protein>
<keyword evidence="11" id="KW-0560">Oxidoreductase</keyword>
<evidence type="ECO:0000256" key="13">
    <source>
        <dbReference type="ARBA" id="ARBA00023157"/>
    </source>
</evidence>
<proteinExistence type="inferred from homology"/>
<accession>A0A8X8XJF6</accession>
<organism evidence="24">
    <name type="scientific">Salvia splendens</name>
    <name type="common">Scarlet sage</name>
    <dbReference type="NCBI Taxonomy" id="180675"/>
    <lineage>
        <taxon>Eukaryota</taxon>
        <taxon>Viridiplantae</taxon>
        <taxon>Streptophyta</taxon>
        <taxon>Embryophyta</taxon>
        <taxon>Tracheophyta</taxon>
        <taxon>Spermatophyta</taxon>
        <taxon>Magnoliopsida</taxon>
        <taxon>eudicotyledons</taxon>
        <taxon>Gunneridae</taxon>
        <taxon>Pentapetalae</taxon>
        <taxon>asterids</taxon>
        <taxon>lamiids</taxon>
        <taxon>Lamiales</taxon>
        <taxon>Lamiaceae</taxon>
        <taxon>Nepetoideae</taxon>
        <taxon>Mentheae</taxon>
        <taxon>Salviinae</taxon>
        <taxon>Salvia</taxon>
        <taxon>Salvia subgen. Calosphace</taxon>
        <taxon>core Calosphace</taxon>
    </lineage>
</organism>
<evidence type="ECO:0000256" key="11">
    <source>
        <dbReference type="ARBA" id="ARBA00023002"/>
    </source>
</evidence>
<evidence type="ECO:0000256" key="20">
    <source>
        <dbReference type="PIRSR" id="PIRSR600823-4"/>
    </source>
</evidence>
<dbReference type="InterPro" id="IPR010255">
    <property type="entry name" value="Haem_peroxidase_sf"/>
</dbReference>
<dbReference type="PRINTS" id="PR00461">
    <property type="entry name" value="PLPEROXIDASE"/>
</dbReference>
<keyword evidence="5" id="KW-0964">Secreted</keyword>
<dbReference type="FunFam" id="1.10.520.10:FF:000009">
    <property type="entry name" value="Peroxidase"/>
    <property type="match status" value="1"/>
</dbReference>
<keyword evidence="15" id="KW-0131">Cell cycle</keyword>
<feature type="region of interest" description="Disordered" evidence="22">
    <location>
        <begin position="661"/>
        <end position="723"/>
    </location>
</feature>
<comment type="caution">
    <text evidence="24">The sequence shown here is derived from an EMBL/GenBank/DDBJ whole genome shotgun (WGS) entry which is preliminary data.</text>
</comment>
<feature type="region of interest" description="Disordered" evidence="22">
    <location>
        <begin position="855"/>
        <end position="879"/>
    </location>
</feature>
<gene>
    <name evidence="24" type="ORF">SASPL_122518</name>
</gene>
<keyword evidence="25" id="KW-1185">Reference proteome</keyword>
<dbReference type="PANTHER" id="PTHR12634">
    <property type="entry name" value="SIT4 YEAST -ASSOCIATING PROTEIN-RELATED"/>
    <property type="match status" value="1"/>
</dbReference>
<dbReference type="GO" id="GO:0046872">
    <property type="term" value="F:metal ion binding"/>
    <property type="evidence" value="ECO:0007669"/>
    <property type="project" value="UniProtKB-KW"/>
</dbReference>
<dbReference type="InterPro" id="IPR019793">
    <property type="entry name" value="Peroxidases_heam-ligand_BS"/>
</dbReference>
<evidence type="ECO:0000313" key="25">
    <source>
        <dbReference type="Proteomes" id="UP000298416"/>
    </source>
</evidence>
<evidence type="ECO:0000256" key="16">
    <source>
        <dbReference type="ARBA" id="ARBA00023324"/>
    </source>
</evidence>
<dbReference type="InterPro" id="IPR033905">
    <property type="entry name" value="Secretory_peroxidase"/>
</dbReference>
<dbReference type="PANTHER" id="PTHR12634:SF8">
    <property type="entry name" value="FIERY MOUNTAIN, ISOFORM D"/>
    <property type="match status" value="1"/>
</dbReference>
<feature type="disulfide bond" evidence="21">
    <location>
        <begin position="937"/>
        <end position="1014"/>
    </location>
</feature>
<dbReference type="PROSITE" id="PS00435">
    <property type="entry name" value="PEROXIDASE_1"/>
    <property type="match status" value="1"/>
</dbReference>
<evidence type="ECO:0000256" key="21">
    <source>
        <dbReference type="PIRSR" id="PIRSR600823-5"/>
    </source>
</evidence>
<dbReference type="PROSITE" id="PS00436">
    <property type="entry name" value="PEROXIDASE_2"/>
    <property type="match status" value="1"/>
</dbReference>
<feature type="binding site" evidence="19">
    <location>
        <position position="987"/>
    </location>
    <ligand>
        <name>Ca(2+)</name>
        <dbReference type="ChEBI" id="CHEBI:29108"/>
        <label>1</label>
    </ligand>
</feature>
<feature type="active site" description="Proton acceptor" evidence="17">
    <location>
        <position position="968"/>
    </location>
</feature>
<dbReference type="SUPFAM" id="SSF48113">
    <property type="entry name" value="Heme-dependent peroxidases"/>
    <property type="match status" value="1"/>
</dbReference>
<keyword evidence="13 21" id="KW-1015">Disulfide bond</keyword>
<evidence type="ECO:0000256" key="17">
    <source>
        <dbReference type="PIRSR" id="PIRSR600823-1"/>
    </source>
</evidence>
<evidence type="ECO:0000256" key="19">
    <source>
        <dbReference type="PIRSR" id="PIRSR600823-3"/>
    </source>
</evidence>
<feature type="disulfide bond" evidence="21">
    <location>
        <begin position="1020"/>
        <end position="1220"/>
    </location>
</feature>
<feature type="domain" description="Plant heme peroxidase family profile" evidence="23">
    <location>
        <begin position="927"/>
        <end position="1224"/>
    </location>
</feature>
<dbReference type="Gene3D" id="1.10.420.10">
    <property type="entry name" value="Peroxidase, domain 2"/>
    <property type="match status" value="1"/>
</dbReference>
<feature type="binding site" evidence="19">
    <location>
        <position position="1092"/>
    </location>
    <ligand>
        <name>Ca(2+)</name>
        <dbReference type="ChEBI" id="CHEBI:29108"/>
        <label>2</label>
    </ligand>
</feature>
<comment type="cofactor">
    <cofactor evidence="19">
        <name>Ca(2+)</name>
        <dbReference type="ChEBI" id="CHEBI:29108"/>
    </cofactor>
    <text evidence="19">Binds 2 calcium ions per subunit.</text>
</comment>
<feature type="binding site" evidence="19">
    <location>
        <position position="978"/>
    </location>
    <ligand>
        <name>Ca(2+)</name>
        <dbReference type="ChEBI" id="CHEBI:29108"/>
        <label>1</label>
    </ligand>
</feature>
<keyword evidence="12 19" id="KW-0408">Iron</keyword>
<reference evidence="24" key="1">
    <citation type="submission" date="2018-01" db="EMBL/GenBank/DDBJ databases">
        <authorList>
            <person name="Mao J.F."/>
        </authorList>
    </citation>
    <scope>NUCLEOTIDE SEQUENCE</scope>
    <source>
        <strain evidence="24">Huo1</strain>
        <tissue evidence="24">Leaf</tissue>
    </source>
</reference>
<feature type="binding site" evidence="19">
    <location>
        <position position="1151"/>
    </location>
    <ligand>
        <name>Ca(2+)</name>
        <dbReference type="ChEBI" id="CHEBI:29108"/>
        <label>2</label>
    </ligand>
</feature>
<feature type="binding site" evidence="19">
    <location>
        <position position="1143"/>
    </location>
    <ligand>
        <name>Ca(2+)</name>
        <dbReference type="ChEBI" id="CHEBI:29108"/>
        <label>2</label>
    </ligand>
</feature>
<feature type="binding site" evidence="19">
    <location>
        <position position="974"/>
    </location>
    <ligand>
        <name>Ca(2+)</name>
        <dbReference type="ChEBI" id="CHEBI:29108"/>
        <label>1</label>
    </ligand>
</feature>
<dbReference type="GO" id="GO:0006979">
    <property type="term" value="P:response to oxidative stress"/>
    <property type="evidence" value="ECO:0007669"/>
    <property type="project" value="InterPro"/>
</dbReference>
<dbReference type="InterPro" id="IPR019794">
    <property type="entry name" value="Peroxidases_AS"/>
</dbReference>
<feature type="binding site" evidence="19">
    <location>
        <position position="972"/>
    </location>
    <ligand>
        <name>Ca(2+)</name>
        <dbReference type="ChEBI" id="CHEBI:29108"/>
        <label>1</label>
    </ligand>
</feature>
<dbReference type="AlphaFoldDB" id="A0A8X8XJF6"/>
<keyword evidence="8 19" id="KW-0479">Metal-binding</keyword>
<dbReference type="EC" id="1.11.1.7" evidence="4"/>
<feature type="disulfide bond" evidence="21">
    <location>
        <begin position="970"/>
        <end position="975"/>
    </location>
</feature>
<evidence type="ECO:0000256" key="15">
    <source>
        <dbReference type="ARBA" id="ARBA00023306"/>
    </source>
</evidence>
<dbReference type="Pfam" id="PF00141">
    <property type="entry name" value="peroxidase"/>
    <property type="match status" value="1"/>
</dbReference>
<keyword evidence="7" id="KW-0349">Heme</keyword>
<keyword evidence="14" id="KW-0325">Glycoprotein</keyword>
<feature type="compositionally biased region" description="Acidic residues" evidence="22">
    <location>
        <begin position="672"/>
        <end position="684"/>
    </location>
</feature>
<evidence type="ECO:0000256" key="4">
    <source>
        <dbReference type="ARBA" id="ARBA00012313"/>
    </source>
</evidence>
<dbReference type="Pfam" id="PF04499">
    <property type="entry name" value="SAPS"/>
    <property type="match status" value="1"/>
</dbReference>
<feature type="site" description="Transition state stabilizer" evidence="20">
    <location>
        <position position="964"/>
    </location>
</feature>
<dbReference type="Gene3D" id="1.10.520.10">
    <property type="match status" value="1"/>
</dbReference>
<evidence type="ECO:0000256" key="22">
    <source>
        <dbReference type="SAM" id="MobiDB-lite"/>
    </source>
</evidence>
<dbReference type="PROSITE" id="PS50873">
    <property type="entry name" value="PEROXIDASE_4"/>
    <property type="match status" value="1"/>
</dbReference>
<comment type="cofactor">
    <cofactor evidence="19">
        <name>heme b</name>
        <dbReference type="ChEBI" id="CHEBI:60344"/>
    </cofactor>
    <text evidence="19">Binds 1 heme b (iron(II)-protoporphyrin IX) group per subunit.</text>
</comment>
<keyword evidence="6" id="KW-0575">Peroxidase</keyword>
<evidence type="ECO:0000256" key="9">
    <source>
        <dbReference type="ARBA" id="ARBA00022729"/>
    </source>
</evidence>
<comment type="catalytic activity">
    <reaction evidence="1">
        <text>2 a phenolic donor + H2O2 = 2 a phenolic radical donor + 2 H2O</text>
        <dbReference type="Rhea" id="RHEA:56136"/>
        <dbReference type="ChEBI" id="CHEBI:15377"/>
        <dbReference type="ChEBI" id="CHEBI:16240"/>
        <dbReference type="ChEBI" id="CHEBI:139520"/>
        <dbReference type="ChEBI" id="CHEBI:139521"/>
        <dbReference type="EC" id="1.11.1.7"/>
    </reaction>
</comment>
<evidence type="ECO:0000256" key="6">
    <source>
        <dbReference type="ARBA" id="ARBA00022559"/>
    </source>
</evidence>
<dbReference type="GO" id="GO:0140825">
    <property type="term" value="F:lactoperoxidase activity"/>
    <property type="evidence" value="ECO:0007669"/>
    <property type="project" value="UniProtKB-EC"/>
</dbReference>
<comment type="similarity">
    <text evidence="2">Belongs to the SAPS family.</text>
</comment>
<keyword evidence="10 19" id="KW-0106">Calcium</keyword>
<evidence type="ECO:0000256" key="12">
    <source>
        <dbReference type="ARBA" id="ARBA00023004"/>
    </source>
</evidence>
<evidence type="ECO:0000256" key="7">
    <source>
        <dbReference type="ARBA" id="ARBA00022617"/>
    </source>
</evidence>
<evidence type="ECO:0000256" key="5">
    <source>
        <dbReference type="ARBA" id="ARBA00022525"/>
    </source>
</evidence>
<dbReference type="Proteomes" id="UP000298416">
    <property type="component" value="Unassembled WGS sequence"/>
</dbReference>
<dbReference type="InterPro" id="IPR007587">
    <property type="entry name" value="SAPS"/>
</dbReference>
<dbReference type="GO" id="GO:0042744">
    <property type="term" value="P:hydrogen peroxide catabolic process"/>
    <property type="evidence" value="ECO:0007669"/>
    <property type="project" value="UniProtKB-KW"/>
</dbReference>